<dbReference type="EMBL" id="CAJOBR010084383">
    <property type="protein sequence ID" value="CAF5130019.1"/>
    <property type="molecule type" value="Genomic_DNA"/>
</dbReference>
<evidence type="ECO:0000313" key="3">
    <source>
        <dbReference type="EMBL" id="CAF5130019.1"/>
    </source>
</evidence>
<dbReference type="AlphaFoldDB" id="A0A821V1R7"/>
<dbReference type="EMBL" id="CAJOBP010076527">
    <property type="protein sequence ID" value="CAF4900288.1"/>
    <property type="molecule type" value="Genomic_DNA"/>
</dbReference>
<gene>
    <name evidence="3" type="ORF">QYT958_LOCUS46728</name>
    <name evidence="2" type="ORF">UJA718_LOCUS45488</name>
</gene>
<feature type="compositionally biased region" description="Basic and acidic residues" evidence="1">
    <location>
        <begin position="33"/>
        <end position="65"/>
    </location>
</feature>
<name>A0A821V1R7_9BILA</name>
<protein>
    <submittedName>
        <fullName evidence="2">Uncharacterized protein</fullName>
    </submittedName>
</protein>
<feature type="non-terminal residue" evidence="2">
    <location>
        <position position="76"/>
    </location>
</feature>
<evidence type="ECO:0000313" key="4">
    <source>
        <dbReference type="Proteomes" id="UP000663873"/>
    </source>
</evidence>
<dbReference type="Proteomes" id="UP000663848">
    <property type="component" value="Unassembled WGS sequence"/>
</dbReference>
<feature type="region of interest" description="Disordered" evidence="1">
    <location>
        <begin position="1"/>
        <end position="76"/>
    </location>
</feature>
<proteinExistence type="predicted"/>
<accession>A0A821V1R7</accession>
<comment type="caution">
    <text evidence="2">The sequence shown here is derived from an EMBL/GenBank/DDBJ whole genome shotgun (WGS) entry which is preliminary data.</text>
</comment>
<organism evidence="2 4">
    <name type="scientific">Rotaria socialis</name>
    <dbReference type="NCBI Taxonomy" id="392032"/>
    <lineage>
        <taxon>Eukaryota</taxon>
        <taxon>Metazoa</taxon>
        <taxon>Spiralia</taxon>
        <taxon>Gnathifera</taxon>
        <taxon>Rotifera</taxon>
        <taxon>Eurotatoria</taxon>
        <taxon>Bdelloidea</taxon>
        <taxon>Philodinida</taxon>
        <taxon>Philodinidae</taxon>
        <taxon>Rotaria</taxon>
    </lineage>
</organism>
<feature type="non-terminal residue" evidence="2">
    <location>
        <position position="1"/>
    </location>
</feature>
<dbReference type="Proteomes" id="UP000663873">
    <property type="component" value="Unassembled WGS sequence"/>
</dbReference>
<keyword evidence="4" id="KW-1185">Reference proteome</keyword>
<evidence type="ECO:0000256" key="1">
    <source>
        <dbReference type="SAM" id="MobiDB-lite"/>
    </source>
</evidence>
<evidence type="ECO:0000313" key="2">
    <source>
        <dbReference type="EMBL" id="CAF4900288.1"/>
    </source>
</evidence>
<reference evidence="2" key="1">
    <citation type="submission" date="2021-02" db="EMBL/GenBank/DDBJ databases">
        <authorList>
            <person name="Nowell W R."/>
        </authorList>
    </citation>
    <scope>NUCLEOTIDE SEQUENCE</scope>
</reference>
<sequence>DRFNALRNLTQLEKKRQLPPSEPRQSRLPIYLEEFKTWEERDTERPSTSPDKSKLRSSTAEEKTVTDGSGRPTTLP</sequence>